<comment type="caution">
    <text evidence="1">The sequence shown here is derived from an EMBL/GenBank/DDBJ whole genome shotgun (WGS) entry which is preliminary data.</text>
</comment>
<evidence type="ECO:0000313" key="2">
    <source>
        <dbReference type="Proteomes" id="UP001165367"/>
    </source>
</evidence>
<gene>
    <name evidence="1" type="ORF">LZZ85_13175</name>
</gene>
<accession>A0ABS9KSE0</accession>
<organism evidence="1 2">
    <name type="scientific">Terrimonas ginsenosidimutans</name>
    <dbReference type="NCBI Taxonomy" id="2908004"/>
    <lineage>
        <taxon>Bacteria</taxon>
        <taxon>Pseudomonadati</taxon>
        <taxon>Bacteroidota</taxon>
        <taxon>Chitinophagia</taxon>
        <taxon>Chitinophagales</taxon>
        <taxon>Chitinophagaceae</taxon>
        <taxon>Terrimonas</taxon>
    </lineage>
</organism>
<dbReference type="EMBL" id="JAKLTR010000007">
    <property type="protein sequence ID" value="MCG2615246.1"/>
    <property type="molecule type" value="Genomic_DNA"/>
</dbReference>
<dbReference type="RefSeq" id="WP_237872422.1">
    <property type="nucleotide sequence ID" value="NZ_JAKLTR010000007.1"/>
</dbReference>
<evidence type="ECO:0000313" key="1">
    <source>
        <dbReference type="EMBL" id="MCG2615246.1"/>
    </source>
</evidence>
<reference evidence="1" key="1">
    <citation type="submission" date="2022-01" db="EMBL/GenBank/DDBJ databases">
        <authorList>
            <person name="Jo J.-H."/>
            <person name="Im W.-T."/>
        </authorList>
    </citation>
    <scope>NUCLEOTIDE SEQUENCE</scope>
    <source>
        <strain evidence="1">NA20</strain>
    </source>
</reference>
<name>A0ABS9KSE0_9BACT</name>
<dbReference type="Proteomes" id="UP001165367">
    <property type="component" value="Unassembled WGS sequence"/>
</dbReference>
<keyword evidence="2" id="KW-1185">Reference proteome</keyword>
<sequence length="139" mass="15503">MKALGKNIHVSKVIDSWETTELIASRTILHPNGFNGFLHYHDNAHSSFVLRGCAEKKISRYEPARLGHLAPAGELHQITNVRHPSYHGNFELPPGFFSIYDISSSTIGKAIDHHPGVRSVMLKVLNFVGFSELDRSDKA</sequence>
<evidence type="ECO:0008006" key="3">
    <source>
        <dbReference type="Google" id="ProtNLM"/>
    </source>
</evidence>
<proteinExistence type="predicted"/>
<protein>
    <recommendedName>
        <fullName evidence="3">Cupin domain-containing protein</fullName>
    </recommendedName>
</protein>